<reference evidence="3" key="2">
    <citation type="submission" date="2023-05" db="EMBL/GenBank/DDBJ databases">
        <authorList>
            <consortium name="Lawrence Berkeley National Laboratory"/>
            <person name="Steindorff A."/>
            <person name="Hensen N."/>
            <person name="Bonometti L."/>
            <person name="Westerberg I."/>
            <person name="Brannstrom I.O."/>
            <person name="Guillou S."/>
            <person name="Cros-Aarteil S."/>
            <person name="Calhoun S."/>
            <person name="Haridas S."/>
            <person name="Kuo A."/>
            <person name="Mondo S."/>
            <person name="Pangilinan J."/>
            <person name="Riley R."/>
            <person name="Labutti K."/>
            <person name="Andreopoulos B."/>
            <person name="Lipzen A."/>
            <person name="Chen C."/>
            <person name="Yanf M."/>
            <person name="Daum C."/>
            <person name="Ng V."/>
            <person name="Clum A."/>
            <person name="Ohm R."/>
            <person name="Martin F."/>
            <person name="Silar P."/>
            <person name="Natvig D."/>
            <person name="Lalanne C."/>
            <person name="Gautier V."/>
            <person name="Ament-Velasquez S.L."/>
            <person name="Kruys A."/>
            <person name="Hutchinson M.I."/>
            <person name="Powell A.J."/>
            <person name="Barry K."/>
            <person name="Miller A.N."/>
            <person name="Grigoriev I.V."/>
            <person name="Debuchy R."/>
            <person name="Gladieux P."/>
            <person name="Thoren M.H."/>
            <person name="Johannesson H."/>
        </authorList>
    </citation>
    <scope>NUCLEOTIDE SEQUENCE</scope>
    <source>
        <strain evidence="3">PSN309</strain>
    </source>
</reference>
<sequence length="184" mass="19268">LGCYTDDTPRVLPHRVDASYIPGGLTPEKCKTVCAEKGYAFAGTEFHEECYCGDAAPSSSVLVGDNECNDPCTGDGTTTCGAAWRVEVYETNAVWKGKGCYVDSGSPRVLPVDKTSAVSGQMTVTKCLEACSGYTFAGVEFGVECWCGGSILETNKAGNEDQCDMQCAGDGGEICGGGNRVSVY</sequence>
<evidence type="ECO:0000259" key="2">
    <source>
        <dbReference type="PROSITE" id="PS51212"/>
    </source>
</evidence>
<proteinExistence type="predicted"/>
<dbReference type="Proteomes" id="UP001302126">
    <property type="component" value="Unassembled WGS sequence"/>
</dbReference>
<dbReference type="InterPro" id="IPR002889">
    <property type="entry name" value="WSC_carb-bd"/>
</dbReference>
<reference evidence="3" key="1">
    <citation type="journal article" date="2023" name="Mol. Phylogenet. Evol.">
        <title>Genome-scale phylogeny and comparative genomics of the fungal order Sordariales.</title>
        <authorList>
            <person name="Hensen N."/>
            <person name="Bonometti L."/>
            <person name="Westerberg I."/>
            <person name="Brannstrom I.O."/>
            <person name="Guillou S."/>
            <person name="Cros-Aarteil S."/>
            <person name="Calhoun S."/>
            <person name="Haridas S."/>
            <person name="Kuo A."/>
            <person name="Mondo S."/>
            <person name="Pangilinan J."/>
            <person name="Riley R."/>
            <person name="LaButti K."/>
            <person name="Andreopoulos B."/>
            <person name="Lipzen A."/>
            <person name="Chen C."/>
            <person name="Yan M."/>
            <person name="Daum C."/>
            <person name="Ng V."/>
            <person name="Clum A."/>
            <person name="Steindorff A."/>
            <person name="Ohm R.A."/>
            <person name="Martin F."/>
            <person name="Silar P."/>
            <person name="Natvig D.O."/>
            <person name="Lalanne C."/>
            <person name="Gautier V."/>
            <person name="Ament-Velasquez S.L."/>
            <person name="Kruys A."/>
            <person name="Hutchinson M.I."/>
            <person name="Powell A.J."/>
            <person name="Barry K."/>
            <person name="Miller A.N."/>
            <person name="Grigoriev I.V."/>
            <person name="Debuchy R."/>
            <person name="Gladieux P."/>
            <person name="Hiltunen Thoren M."/>
            <person name="Johannesson H."/>
        </authorList>
    </citation>
    <scope>NUCLEOTIDE SEQUENCE</scope>
    <source>
        <strain evidence="3">PSN309</strain>
    </source>
</reference>
<dbReference type="SMART" id="SM00321">
    <property type="entry name" value="WSC"/>
    <property type="match status" value="2"/>
</dbReference>
<comment type="caution">
    <text evidence="3">The sequence shown here is derived from an EMBL/GenBank/DDBJ whole genome shotgun (WGS) entry which is preliminary data.</text>
</comment>
<dbReference type="PROSITE" id="PS51212">
    <property type="entry name" value="WSC"/>
    <property type="match status" value="2"/>
</dbReference>
<dbReference type="PANTHER" id="PTHR45964">
    <property type="entry name" value="WSCD FAMILY MEMBER CG9164"/>
    <property type="match status" value="1"/>
</dbReference>
<dbReference type="Pfam" id="PF01822">
    <property type="entry name" value="WSC"/>
    <property type="match status" value="2"/>
</dbReference>
<evidence type="ECO:0000256" key="1">
    <source>
        <dbReference type="ARBA" id="ARBA00022737"/>
    </source>
</evidence>
<organism evidence="3 4">
    <name type="scientific">Podospora australis</name>
    <dbReference type="NCBI Taxonomy" id="1536484"/>
    <lineage>
        <taxon>Eukaryota</taxon>
        <taxon>Fungi</taxon>
        <taxon>Dikarya</taxon>
        <taxon>Ascomycota</taxon>
        <taxon>Pezizomycotina</taxon>
        <taxon>Sordariomycetes</taxon>
        <taxon>Sordariomycetidae</taxon>
        <taxon>Sordariales</taxon>
        <taxon>Podosporaceae</taxon>
        <taxon>Podospora</taxon>
    </lineage>
</organism>
<feature type="domain" description="WSC" evidence="2">
    <location>
        <begin position="94"/>
        <end position="184"/>
    </location>
</feature>
<accession>A0AAN7AFQ1</accession>
<dbReference type="EMBL" id="MU864469">
    <property type="protein sequence ID" value="KAK4184929.1"/>
    <property type="molecule type" value="Genomic_DNA"/>
</dbReference>
<evidence type="ECO:0000313" key="4">
    <source>
        <dbReference type="Proteomes" id="UP001302126"/>
    </source>
</evidence>
<evidence type="ECO:0000313" key="3">
    <source>
        <dbReference type="EMBL" id="KAK4184929.1"/>
    </source>
</evidence>
<dbReference type="InterPro" id="IPR051589">
    <property type="entry name" value="Sialate-O-sulfotransferase"/>
</dbReference>
<feature type="domain" description="WSC" evidence="2">
    <location>
        <begin position="1"/>
        <end position="92"/>
    </location>
</feature>
<keyword evidence="1" id="KW-0677">Repeat</keyword>
<feature type="non-terminal residue" evidence="3">
    <location>
        <position position="184"/>
    </location>
</feature>
<dbReference type="PANTHER" id="PTHR45964:SF5">
    <property type="entry name" value="WSCD FAMILY MEMBER CG9164"/>
    <property type="match status" value="1"/>
</dbReference>
<protein>
    <submittedName>
        <fullName evidence="3">Carbohydrate-binding WSC</fullName>
    </submittedName>
</protein>
<name>A0AAN7AFQ1_9PEZI</name>
<feature type="non-terminal residue" evidence="3">
    <location>
        <position position="1"/>
    </location>
</feature>
<dbReference type="AlphaFoldDB" id="A0AAN7AFQ1"/>
<gene>
    <name evidence="3" type="ORF">QBC35DRAFT_370882</name>
</gene>
<keyword evidence="4" id="KW-1185">Reference proteome</keyword>